<dbReference type="InterPro" id="IPR050525">
    <property type="entry name" value="ECM_Assembly_Org"/>
</dbReference>
<dbReference type="OrthoDB" id="6132182at2759"/>
<dbReference type="PROSITE" id="PS50092">
    <property type="entry name" value="TSP1"/>
    <property type="match status" value="1"/>
</dbReference>
<dbReference type="InterPro" id="IPR036465">
    <property type="entry name" value="vWFA_dom_sf"/>
</dbReference>
<feature type="signal peptide" evidence="2">
    <location>
        <begin position="1"/>
        <end position="19"/>
    </location>
</feature>
<dbReference type="InterPro" id="IPR002035">
    <property type="entry name" value="VWF_A"/>
</dbReference>
<keyword evidence="4" id="KW-1185">Reference proteome</keyword>
<dbReference type="Gene3D" id="2.20.100.10">
    <property type="entry name" value="Thrombospondin type-1 (TSP1) repeat"/>
    <property type="match status" value="1"/>
</dbReference>
<dbReference type="KEGG" id="lak:106179062"/>
<dbReference type="InterPro" id="IPR036383">
    <property type="entry name" value="TSP1_rpt_sf"/>
</dbReference>
<dbReference type="Proteomes" id="UP000085678">
    <property type="component" value="Unplaced"/>
</dbReference>
<organism evidence="4 5">
    <name type="scientific">Lingula anatina</name>
    <name type="common">Brachiopod</name>
    <name type="synonym">Lingula unguis</name>
    <dbReference type="NCBI Taxonomy" id="7574"/>
    <lineage>
        <taxon>Eukaryota</taxon>
        <taxon>Metazoa</taxon>
        <taxon>Spiralia</taxon>
        <taxon>Lophotrochozoa</taxon>
        <taxon>Brachiopoda</taxon>
        <taxon>Linguliformea</taxon>
        <taxon>Lingulata</taxon>
        <taxon>Lingulida</taxon>
        <taxon>Linguloidea</taxon>
        <taxon>Lingulidae</taxon>
        <taxon>Lingula</taxon>
    </lineage>
</organism>
<name>A0A1S3K5W3_LINAN</name>
<evidence type="ECO:0000256" key="2">
    <source>
        <dbReference type="SAM" id="SignalP"/>
    </source>
</evidence>
<dbReference type="GeneID" id="106179062"/>
<dbReference type="CDD" id="cd01450">
    <property type="entry name" value="vWFA_subfamily_ECM"/>
    <property type="match status" value="1"/>
</dbReference>
<dbReference type="PANTHER" id="PTHR24020:SF84">
    <property type="entry name" value="VWFA DOMAIN-CONTAINING PROTEIN"/>
    <property type="match status" value="1"/>
</dbReference>
<dbReference type="RefSeq" id="XP_013418020.1">
    <property type="nucleotide sequence ID" value="XM_013562566.1"/>
</dbReference>
<protein>
    <submittedName>
        <fullName evidence="5">Uncharacterized protein LOC106179062</fullName>
    </submittedName>
</protein>
<accession>A0A1S3K5W3</accession>
<dbReference type="SUPFAM" id="SSF53300">
    <property type="entry name" value="vWA-like"/>
    <property type="match status" value="1"/>
</dbReference>
<dbReference type="PANTHER" id="PTHR24020">
    <property type="entry name" value="COLLAGEN ALPHA"/>
    <property type="match status" value="1"/>
</dbReference>
<feature type="domain" description="VWFA" evidence="3">
    <location>
        <begin position="44"/>
        <end position="223"/>
    </location>
</feature>
<proteinExistence type="predicted"/>
<dbReference type="InterPro" id="IPR000884">
    <property type="entry name" value="TSP1_rpt"/>
</dbReference>
<dbReference type="AlphaFoldDB" id="A0A1S3K5W3"/>
<keyword evidence="2" id="KW-0732">Signal</keyword>
<dbReference type="SUPFAM" id="SSF82895">
    <property type="entry name" value="TSP-1 type 1 repeat"/>
    <property type="match status" value="1"/>
</dbReference>
<dbReference type="PROSITE" id="PS50234">
    <property type="entry name" value="VWFA"/>
    <property type="match status" value="1"/>
</dbReference>
<dbReference type="InParanoid" id="A0A1S3K5W3"/>
<gene>
    <name evidence="5" type="primary">LOC106179062</name>
</gene>
<dbReference type="SMART" id="SM00327">
    <property type="entry name" value="VWA"/>
    <property type="match status" value="1"/>
</dbReference>
<dbReference type="Gene3D" id="3.40.50.410">
    <property type="entry name" value="von Willebrand factor, type A domain"/>
    <property type="match status" value="1"/>
</dbReference>
<reference evidence="5" key="1">
    <citation type="submission" date="2025-08" db="UniProtKB">
        <authorList>
            <consortium name="RefSeq"/>
        </authorList>
    </citation>
    <scope>IDENTIFICATION</scope>
    <source>
        <tissue evidence="5">Gonads</tissue>
    </source>
</reference>
<dbReference type="Pfam" id="PF00092">
    <property type="entry name" value="VWA"/>
    <property type="match status" value="1"/>
</dbReference>
<feature type="compositionally biased region" description="Low complexity" evidence="1">
    <location>
        <begin position="245"/>
        <end position="280"/>
    </location>
</feature>
<evidence type="ECO:0000313" key="4">
    <source>
        <dbReference type="Proteomes" id="UP000085678"/>
    </source>
</evidence>
<dbReference type="STRING" id="7574.A0A1S3K5W3"/>
<evidence type="ECO:0000313" key="5">
    <source>
        <dbReference type="RefSeq" id="XP_013418020.1"/>
    </source>
</evidence>
<sequence length="409" mass="43166">MLSIQIQVILSIGVYWAGATLPPIDVSSFPPGLDIGLLESCQLDLCFAIDASESLTQQGFDNERFFAQQVVRRIASFGKDVSARYAAVVFSTNVTLVFDFTVEQTTASIVASLEELPYFQGRTNIPDAMNACGIILSAESFGGRPTGSVLKTALILTDGVANEGSSTIQAAAKNMRSLGVRSIAIGAGPGVNRSQLYEIAQNDFRFVFQVEDTESLGDIVDSIGLAACNVVPSTTSAPTPPPTTAAPSTTTPTTTTTAPPTKPPSTTTLPPTEPLTTTSPTEPPTKTEPAIPSTSVPCLWSGWSSCDAPCGGGIQRRTKDCCSCSPRIEIRSCNHELTVDGARGPVMAHVPSVVATTDREYVRARAAIPHQPEMVPHVLDPQRNYPAVTYRFAQCMVSGVIGVAGQLAA</sequence>
<evidence type="ECO:0000259" key="3">
    <source>
        <dbReference type="PROSITE" id="PS50234"/>
    </source>
</evidence>
<evidence type="ECO:0000256" key="1">
    <source>
        <dbReference type="SAM" id="MobiDB-lite"/>
    </source>
</evidence>
<feature type="chain" id="PRO_5010380315" evidence="2">
    <location>
        <begin position="20"/>
        <end position="409"/>
    </location>
</feature>
<feature type="region of interest" description="Disordered" evidence="1">
    <location>
        <begin position="233"/>
        <end position="293"/>
    </location>
</feature>